<keyword evidence="1" id="KW-0812">Transmembrane</keyword>
<feature type="transmembrane region" description="Helical" evidence="1">
    <location>
        <begin position="42"/>
        <end position="66"/>
    </location>
</feature>
<comment type="caution">
    <text evidence="2">The sequence shown here is derived from an EMBL/GenBank/DDBJ whole genome shotgun (WGS) entry which is preliminary data.</text>
</comment>
<accession>A0A7W5CJ45</accession>
<gene>
    <name evidence="2" type="ORF">FHS07_002282</name>
</gene>
<evidence type="ECO:0000313" key="3">
    <source>
        <dbReference type="Proteomes" id="UP000543579"/>
    </source>
</evidence>
<dbReference type="EMBL" id="JACHXY010000002">
    <property type="protein sequence ID" value="MBB3158586.1"/>
    <property type="molecule type" value="Genomic_DNA"/>
</dbReference>
<organism evidence="2 3">
    <name type="scientific">Microbacterium proteolyticum</name>
    <dbReference type="NCBI Taxonomy" id="1572644"/>
    <lineage>
        <taxon>Bacteria</taxon>
        <taxon>Bacillati</taxon>
        <taxon>Actinomycetota</taxon>
        <taxon>Actinomycetes</taxon>
        <taxon>Micrococcales</taxon>
        <taxon>Microbacteriaceae</taxon>
        <taxon>Microbacterium</taxon>
    </lineage>
</organism>
<keyword evidence="1" id="KW-1133">Transmembrane helix</keyword>
<protein>
    <submittedName>
        <fullName evidence="2">ABC-2 type transport system permease protein</fullName>
    </submittedName>
</protein>
<dbReference type="AlphaFoldDB" id="A0A7W5CJ45"/>
<dbReference type="RefSeq" id="WP_183419996.1">
    <property type="nucleotide sequence ID" value="NZ_JACHXY010000002.1"/>
</dbReference>
<feature type="transmembrane region" description="Helical" evidence="1">
    <location>
        <begin position="121"/>
        <end position="140"/>
    </location>
</feature>
<feature type="transmembrane region" description="Helical" evidence="1">
    <location>
        <begin position="287"/>
        <end position="308"/>
    </location>
</feature>
<reference evidence="2 3" key="1">
    <citation type="submission" date="2020-08" db="EMBL/GenBank/DDBJ databases">
        <title>Genomic Encyclopedia of Type Strains, Phase III (KMG-III): the genomes of soil and plant-associated and newly described type strains.</title>
        <authorList>
            <person name="Whitman W."/>
        </authorList>
    </citation>
    <scope>NUCLEOTIDE SEQUENCE [LARGE SCALE GENOMIC DNA]</scope>
    <source>
        <strain evidence="2 3">CECT 8356</strain>
    </source>
</reference>
<sequence>MLGALRGDRRDVIRRAIGVVVLIAATVFAAMSAAGLADADRLTTAVVTVLAGSAVTLGFAVGPPVTASIDPLDPRRFAVVGPEPRPLAGALLLAGFFSVPVLVTLVLGVSVAVAWSAHGASAVAGVASVVLGLTTCVLFARVSMALGALVQRPRQSRELMSVYLIAVLVVVVPIGVFLGSLEWRGAVPSQLASAAEILSWTPVGAAWAIGLAPTTGAAIGGLVVALATVALLALAWFALVEVLLTTTRRPVAVRERGGLGWFALLPGTPGGAVAARSLSYWLRDRRYIVNVVIVPIAAVVSTVPLLVAGVPFELAVLLPVPIMALFFGWLPHNDLAYDSTALWMHIASGVRGIPDRVGRLVPILLIGIPILAISLPLAIVAHGRWAIFPAMVGVCAALFLGGLGLSSVSSVLAPYAVSRPGDSPFQQPQRTGSGGVVAQGLVMLGAVLTALPAGWLTWQAINGTAIDAMFALWVGVGAGAVVLIFGVVVGAVVYERRVTRLMEFAEAT</sequence>
<feature type="transmembrane region" description="Helical" evidence="1">
    <location>
        <begin position="436"/>
        <end position="458"/>
    </location>
</feature>
<feature type="transmembrane region" description="Helical" evidence="1">
    <location>
        <begin position="314"/>
        <end position="330"/>
    </location>
</feature>
<feature type="transmembrane region" description="Helical" evidence="1">
    <location>
        <begin position="12"/>
        <end position="36"/>
    </location>
</feature>
<feature type="transmembrane region" description="Helical" evidence="1">
    <location>
        <begin position="360"/>
        <end position="381"/>
    </location>
</feature>
<feature type="transmembrane region" description="Helical" evidence="1">
    <location>
        <begin position="87"/>
        <end position="115"/>
    </location>
</feature>
<evidence type="ECO:0000313" key="2">
    <source>
        <dbReference type="EMBL" id="MBB3158586.1"/>
    </source>
</evidence>
<proteinExistence type="predicted"/>
<feature type="transmembrane region" description="Helical" evidence="1">
    <location>
        <begin position="219"/>
        <end position="239"/>
    </location>
</feature>
<dbReference type="Proteomes" id="UP000543579">
    <property type="component" value="Unassembled WGS sequence"/>
</dbReference>
<feature type="transmembrane region" description="Helical" evidence="1">
    <location>
        <begin position="470"/>
        <end position="494"/>
    </location>
</feature>
<keyword evidence="1" id="KW-0472">Membrane</keyword>
<feature type="transmembrane region" description="Helical" evidence="1">
    <location>
        <begin position="387"/>
        <end position="415"/>
    </location>
</feature>
<feature type="transmembrane region" description="Helical" evidence="1">
    <location>
        <begin position="161"/>
        <end position="179"/>
    </location>
</feature>
<evidence type="ECO:0000256" key="1">
    <source>
        <dbReference type="SAM" id="Phobius"/>
    </source>
</evidence>
<name>A0A7W5CJ45_9MICO</name>